<gene>
    <name evidence="2" type="ORF">A6122_2222</name>
</gene>
<protein>
    <submittedName>
        <fullName evidence="2">Uncharacterized protein</fullName>
    </submittedName>
</protein>
<dbReference type="EMBL" id="CP015515">
    <property type="protein sequence ID" value="AND17345.1"/>
    <property type="molecule type" value="Genomic_DNA"/>
</dbReference>
<organism evidence="2 3">
    <name type="scientific">Rathayibacter tritici</name>
    <dbReference type="NCBI Taxonomy" id="33888"/>
    <lineage>
        <taxon>Bacteria</taxon>
        <taxon>Bacillati</taxon>
        <taxon>Actinomycetota</taxon>
        <taxon>Actinomycetes</taxon>
        <taxon>Micrococcales</taxon>
        <taxon>Microbacteriaceae</taxon>
        <taxon>Rathayibacter</taxon>
    </lineage>
</organism>
<dbReference type="AlphaFoldDB" id="A0A169C3N4"/>
<feature type="compositionally biased region" description="Low complexity" evidence="1">
    <location>
        <begin position="253"/>
        <end position="266"/>
    </location>
</feature>
<feature type="region of interest" description="Disordered" evidence="1">
    <location>
        <begin position="192"/>
        <end position="311"/>
    </location>
</feature>
<dbReference type="PATRIC" id="fig|33888.3.peg.2476"/>
<feature type="compositionally biased region" description="Basic and acidic residues" evidence="1">
    <location>
        <begin position="290"/>
        <end position="299"/>
    </location>
</feature>
<proteinExistence type="predicted"/>
<dbReference type="Proteomes" id="UP000077071">
    <property type="component" value="Chromosome"/>
</dbReference>
<evidence type="ECO:0000256" key="1">
    <source>
        <dbReference type="SAM" id="MobiDB-lite"/>
    </source>
</evidence>
<evidence type="ECO:0000313" key="3">
    <source>
        <dbReference type="Proteomes" id="UP000077071"/>
    </source>
</evidence>
<accession>A0A169C3N4</accession>
<reference evidence="2 3" key="1">
    <citation type="submission" date="2016-05" db="EMBL/GenBank/DDBJ databases">
        <title>Complete genome sequence of Rathayibacter tritici NCPPB 1953.</title>
        <authorList>
            <person name="Park J."/>
            <person name="Lee H.-H."/>
            <person name="Lee S.-W."/>
            <person name="Seo Y.-S."/>
        </authorList>
    </citation>
    <scope>NUCLEOTIDE SEQUENCE [LARGE SCALE GENOMIC DNA]</scope>
    <source>
        <strain evidence="2 3">NCPPB 1953</strain>
    </source>
</reference>
<feature type="compositionally biased region" description="Basic residues" evidence="1">
    <location>
        <begin position="222"/>
        <end position="241"/>
    </location>
</feature>
<name>A0A169C3N4_9MICO</name>
<dbReference type="KEGG" id="rtn:A6122_2222"/>
<evidence type="ECO:0000313" key="2">
    <source>
        <dbReference type="EMBL" id="AND17345.1"/>
    </source>
</evidence>
<keyword evidence="3" id="KW-1185">Reference proteome</keyword>
<sequence length="311" mass="33584">MPSCHDVRRESGMSLVREEAAEWLAAKNYCVAVTSSNLRVVGDWVVIDEFSLGRFYHNAPSLIRHSSGSGVALLIVVDGGVHVTRGAESWDLDKGDALAMPRDCRVELRSVGPYGVVEVELGERFTGRYAVENGTVPTRISAETGTLRLLVSASSLTLTIASSIDCSEWQHLRDVNRGGGRRGAALRRLRQRGRRALRRTPAQGSGDDRPPRCGGGLQRDGPRHRARRLARATASRVRRDRQHSSHRDPARTSGRGSSDAGSSALAVRRRAGEGRSTVGLPLAAGAAHRLSRDRPEPERLTPSAPPSATAA</sequence>